<gene>
    <name evidence="3" type="ORF">DY251_01350</name>
</gene>
<protein>
    <submittedName>
        <fullName evidence="3">FAD-binding oxidoreductase</fullName>
    </submittedName>
</protein>
<evidence type="ECO:0000259" key="2">
    <source>
        <dbReference type="Pfam" id="PF01266"/>
    </source>
</evidence>
<dbReference type="AlphaFoldDB" id="A0A371XJM5"/>
<keyword evidence="4" id="KW-1185">Reference proteome</keyword>
<sequence>MGLSVEAVVIGAGIAGTATALALRQAGMAVALLDTHYVGWGASGRNPGFLWLQTKAKGTAMDFSLACRHFAGELAESLPDFGFRACGGLILYRDLAYEPVARAFVADRNAAGLPVALLDRPALLELCPDIGPEVSGAVWNPLDAHQDTRRLVALLARQFEEAGGLIMAPCRAQSIEASASAIKGVLLADGTRIACRFVVIAAGPWTNGLLDPLGLRLPLTSIRFEAAETGPAPFRLGPVAAGQALFRFFTPPGVDLASLPREPTEMLCPDLGFTEQIASLPDGSLQFGCAYAIGNDSDAPTVAGQAMAYAIHSKNFPAVARLPVVRNWAGLVAQTPDGLPVIDAGAGPEGLVINAGHFFGNLAGAFSGRLVAQTLTGQTPSYAINAFNAGRFGLVDG</sequence>
<evidence type="ECO:0000313" key="3">
    <source>
        <dbReference type="EMBL" id="RFC69411.1"/>
    </source>
</evidence>
<dbReference type="Pfam" id="PF01266">
    <property type="entry name" value="DAO"/>
    <property type="match status" value="1"/>
</dbReference>
<dbReference type="InterPro" id="IPR006076">
    <property type="entry name" value="FAD-dep_OxRdtase"/>
</dbReference>
<dbReference type="PANTHER" id="PTHR13847:SF289">
    <property type="entry name" value="GLYCINE OXIDASE"/>
    <property type="match status" value="1"/>
</dbReference>
<organism evidence="3 4">
    <name type="scientific">Mesorhizobium denitrificans</name>
    <dbReference type="NCBI Taxonomy" id="2294114"/>
    <lineage>
        <taxon>Bacteria</taxon>
        <taxon>Pseudomonadati</taxon>
        <taxon>Pseudomonadota</taxon>
        <taxon>Alphaproteobacteria</taxon>
        <taxon>Hyphomicrobiales</taxon>
        <taxon>Phyllobacteriaceae</taxon>
        <taxon>Mesorhizobium</taxon>
    </lineage>
</organism>
<dbReference type="RefSeq" id="WP_116622031.1">
    <property type="nucleotide sequence ID" value="NZ_QURN01000001.1"/>
</dbReference>
<dbReference type="Gene3D" id="3.30.9.10">
    <property type="entry name" value="D-Amino Acid Oxidase, subunit A, domain 2"/>
    <property type="match status" value="1"/>
</dbReference>
<dbReference type="GO" id="GO:0016491">
    <property type="term" value="F:oxidoreductase activity"/>
    <property type="evidence" value="ECO:0007669"/>
    <property type="project" value="UniProtKB-KW"/>
</dbReference>
<evidence type="ECO:0000256" key="1">
    <source>
        <dbReference type="ARBA" id="ARBA00023002"/>
    </source>
</evidence>
<accession>A0A371XJM5</accession>
<name>A0A371XJM5_9HYPH</name>
<keyword evidence="1" id="KW-0560">Oxidoreductase</keyword>
<dbReference type="SUPFAM" id="SSF51905">
    <property type="entry name" value="FAD/NAD(P)-binding domain"/>
    <property type="match status" value="1"/>
</dbReference>
<dbReference type="EMBL" id="QURN01000001">
    <property type="protein sequence ID" value="RFC69411.1"/>
    <property type="molecule type" value="Genomic_DNA"/>
</dbReference>
<proteinExistence type="predicted"/>
<comment type="caution">
    <text evidence="3">The sequence shown here is derived from an EMBL/GenBank/DDBJ whole genome shotgun (WGS) entry which is preliminary data.</text>
</comment>
<dbReference type="Proteomes" id="UP000262379">
    <property type="component" value="Unassembled WGS sequence"/>
</dbReference>
<dbReference type="InterPro" id="IPR036188">
    <property type="entry name" value="FAD/NAD-bd_sf"/>
</dbReference>
<reference evidence="4" key="1">
    <citation type="submission" date="2018-08" db="EMBL/GenBank/DDBJ databases">
        <authorList>
            <person name="Im W.T."/>
        </authorList>
    </citation>
    <scope>NUCLEOTIDE SEQUENCE [LARGE SCALE GENOMIC DNA]</scope>
    <source>
        <strain evidence="4">LA-28</strain>
    </source>
</reference>
<evidence type="ECO:0000313" key="4">
    <source>
        <dbReference type="Proteomes" id="UP000262379"/>
    </source>
</evidence>
<dbReference type="Gene3D" id="3.50.50.60">
    <property type="entry name" value="FAD/NAD(P)-binding domain"/>
    <property type="match status" value="1"/>
</dbReference>
<dbReference type="GO" id="GO:0005737">
    <property type="term" value="C:cytoplasm"/>
    <property type="evidence" value="ECO:0007669"/>
    <property type="project" value="TreeGrafter"/>
</dbReference>
<feature type="domain" description="FAD dependent oxidoreductase" evidence="2">
    <location>
        <begin position="7"/>
        <end position="373"/>
    </location>
</feature>
<dbReference type="PANTHER" id="PTHR13847">
    <property type="entry name" value="SARCOSINE DEHYDROGENASE-RELATED"/>
    <property type="match status" value="1"/>
</dbReference>